<gene>
    <name evidence="2" type="ORF">TrLO_g11597</name>
</gene>
<organism evidence="2 3">
    <name type="scientific">Triparma laevis f. longispina</name>
    <dbReference type="NCBI Taxonomy" id="1714387"/>
    <lineage>
        <taxon>Eukaryota</taxon>
        <taxon>Sar</taxon>
        <taxon>Stramenopiles</taxon>
        <taxon>Ochrophyta</taxon>
        <taxon>Bolidophyceae</taxon>
        <taxon>Parmales</taxon>
        <taxon>Triparmaceae</taxon>
        <taxon>Triparma</taxon>
    </lineage>
</organism>
<dbReference type="AlphaFoldDB" id="A0A9W7CJZ4"/>
<keyword evidence="3" id="KW-1185">Reference proteome</keyword>
<dbReference type="EMBL" id="BRXW01000115">
    <property type="protein sequence ID" value="GMI07867.1"/>
    <property type="molecule type" value="Genomic_DNA"/>
</dbReference>
<proteinExistence type="predicted"/>
<sequence length="283" mass="32609">MSSFRTPARNIPHPGDGKHWGDRRRRVKIALPKSLVDLEHLARHRYPEMAHPIKVFRNEGATEPLTNENFSSVKNGDVLIILDADNNALDLTSAMQEQYLSETKSKFTGVSSPAAEPVLPKDERNFGASEYRTEITYNKTPLENGAVEVEKIIYKIPRDDRNWLTEAKAQFTAKESPHKVKHQKDHYVPNAMSQEDRDWVTENHDRDWLTEAKSQFTAKESPHKVKHQKDHYVPNAMSQEDRDWVTENRANFTTHDNEVFCWLEPDMESSEVRCGHSHGAHGF</sequence>
<evidence type="ECO:0000313" key="3">
    <source>
        <dbReference type="Proteomes" id="UP001165122"/>
    </source>
</evidence>
<name>A0A9W7CJZ4_9STRA</name>
<protein>
    <submittedName>
        <fullName evidence="2">Uncharacterized protein</fullName>
    </submittedName>
</protein>
<evidence type="ECO:0000313" key="2">
    <source>
        <dbReference type="EMBL" id="GMI07867.1"/>
    </source>
</evidence>
<feature type="region of interest" description="Disordered" evidence="1">
    <location>
        <begin position="1"/>
        <end position="23"/>
    </location>
</feature>
<accession>A0A9W7CJZ4</accession>
<reference evidence="3" key="1">
    <citation type="journal article" date="2023" name="Commun. Biol.">
        <title>Genome analysis of Parmales, the sister group of diatoms, reveals the evolutionary specialization of diatoms from phago-mixotrophs to photoautotrophs.</title>
        <authorList>
            <person name="Ban H."/>
            <person name="Sato S."/>
            <person name="Yoshikawa S."/>
            <person name="Yamada K."/>
            <person name="Nakamura Y."/>
            <person name="Ichinomiya M."/>
            <person name="Sato N."/>
            <person name="Blanc-Mathieu R."/>
            <person name="Endo H."/>
            <person name="Kuwata A."/>
            <person name="Ogata H."/>
        </authorList>
    </citation>
    <scope>NUCLEOTIDE SEQUENCE [LARGE SCALE GENOMIC DNA]</scope>
    <source>
        <strain evidence="3">NIES 3700</strain>
    </source>
</reference>
<evidence type="ECO:0000256" key="1">
    <source>
        <dbReference type="SAM" id="MobiDB-lite"/>
    </source>
</evidence>
<dbReference type="Proteomes" id="UP001165122">
    <property type="component" value="Unassembled WGS sequence"/>
</dbReference>
<comment type="caution">
    <text evidence="2">The sequence shown here is derived from an EMBL/GenBank/DDBJ whole genome shotgun (WGS) entry which is preliminary data.</text>
</comment>
<dbReference type="OrthoDB" id="10303628at2759"/>